<dbReference type="Pfam" id="PF13241">
    <property type="entry name" value="NAD_binding_7"/>
    <property type="match status" value="1"/>
</dbReference>
<dbReference type="RefSeq" id="WP_183276475.1">
    <property type="nucleotide sequence ID" value="NZ_BLZR01000001.1"/>
</dbReference>
<comment type="pathway">
    <text evidence="1">Porphyrin-containing compound metabolism; siroheme biosynthesis; sirohydrochlorin from precorrin-2: step 1/1.</text>
</comment>
<evidence type="ECO:0000256" key="2">
    <source>
        <dbReference type="ARBA" id="ARBA00012400"/>
    </source>
</evidence>
<keyword evidence="7" id="KW-1185">Reference proteome</keyword>
<dbReference type="InterPro" id="IPR036291">
    <property type="entry name" value="NAD(P)-bd_dom_sf"/>
</dbReference>
<dbReference type="GO" id="GO:0043115">
    <property type="term" value="F:precorrin-2 dehydrogenase activity"/>
    <property type="evidence" value="ECO:0007669"/>
    <property type="project" value="UniProtKB-EC"/>
</dbReference>
<organism evidence="6 7">
    <name type="scientific">Clostridium fungisolvens</name>
    <dbReference type="NCBI Taxonomy" id="1604897"/>
    <lineage>
        <taxon>Bacteria</taxon>
        <taxon>Bacillati</taxon>
        <taxon>Bacillota</taxon>
        <taxon>Clostridia</taxon>
        <taxon>Eubacteriales</taxon>
        <taxon>Clostridiaceae</taxon>
        <taxon>Clostridium</taxon>
    </lineage>
</organism>
<keyword evidence="3" id="KW-0560">Oxidoreductase</keyword>
<dbReference type="EC" id="1.3.1.76" evidence="2"/>
<dbReference type="GO" id="GO:0004325">
    <property type="term" value="F:ferrochelatase activity"/>
    <property type="evidence" value="ECO:0007669"/>
    <property type="project" value="InterPro"/>
</dbReference>
<keyword evidence="5" id="KW-0627">Porphyrin biosynthesis</keyword>
<dbReference type="PANTHER" id="PTHR35330">
    <property type="entry name" value="SIROHEME BIOSYNTHESIS PROTEIN MET8"/>
    <property type="match status" value="1"/>
</dbReference>
<evidence type="ECO:0000256" key="1">
    <source>
        <dbReference type="ARBA" id="ARBA00005010"/>
    </source>
</evidence>
<dbReference type="SUPFAM" id="SSF51735">
    <property type="entry name" value="NAD(P)-binding Rossmann-fold domains"/>
    <property type="match status" value="1"/>
</dbReference>
<dbReference type="PANTHER" id="PTHR35330:SF1">
    <property type="entry name" value="SIROHEME BIOSYNTHESIS PROTEIN MET8"/>
    <property type="match status" value="1"/>
</dbReference>
<comment type="caution">
    <text evidence="6">The sequence shown here is derived from an EMBL/GenBank/DDBJ whole genome shotgun (WGS) entry which is preliminary data.</text>
</comment>
<dbReference type="NCBIfam" id="NF004045">
    <property type="entry name" value="PRK05562.1"/>
    <property type="match status" value="1"/>
</dbReference>
<evidence type="ECO:0000313" key="6">
    <source>
        <dbReference type="EMBL" id="GFP74940.1"/>
    </source>
</evidence>
<evidence type="ECO:0000313" key="7">
    <source>
        <dbReference type="Proteomes" id="UP000580568"/>
    </source>
</evidence>
<dbReference type="EMBL" id="BLZR01000001">
    <property type="protein sequence ID" value="GFP74940.1"/>
    <property type="molecule type" value="Genomic_DNA"/>
</dbReference>
<sequence>MHGDNKQDIPKLEYMFLSFISSKIRVLIIGGGKAALIKATTLIKNGCRLTILAEHFDEEIEALISTGVVNLIKESYSETCLKDKHLIFICINDKSTIGRIIEDCEKQSKVYINCSDSKNGLAVLPIQNNNESFSYAIHTNGGNPKMSRKLLSEMSKAVEPLQAITDFSTSLRIKMKEIGFIDKTIIEFIISNEYSFFFEKGYGKKVLYLYFSKEYLDKLLEDDFVLYGGYDHEFDYSN</sequence>
<dbReference type="AlphaFoldDB" id="A0A6V8SCZ8"/>
<reference evidence="6 7" key="1">
    <citation type="submission" date="2020-07" db="EMBL/GenBank/DDBJ databases">
        <title>A new beta-1,3-glucan-decomposing anaerobic bacterium isolated from anoxic soil subjected to biological soil disinfestation.</title>
        <authorList>
            <person name="Ueki A."/>
            <person name="Tonouchi A."/>
        </authorList>
    </citation>
    <scope>NUCLEOTIDE SEQUENCE [LARGE SCALE GENOMIC DNA]</scope>
    <source>
        <strain evidence="6 7">TW1</strain>
    </source>
</reference>
<dbReference type="Proteomes" id="UP000580568">
    <property type="component" value="Unassembled WGS sequence"/>
</dbReference>
<name>A0A6V8SCZ8_9CLOT</name>
<accession>A0A6V8SCZ8</accession>
<evidence type="ECO:0000256" key="4">
    <source>
        <dbReference type="ARBA" id="ARBA00023027"/>
    </source>
</evidence>
<keyword evidence="4" id="KW-0520">NAD</keyword>
<evidence type="ECO:0000256" key="3">
    <source>
        <dbReference type="ARBA" id="ARBA00023002"/>
    </source>
</evidence>
<evidence type="ECO:0000256" key="5">
    <source>
        <dbReference type="ARBA" id="ARBA00023244"/>
    </source>
</evidence>
<gene>
    <name evidence="6" type="ORF">bsdtw1_01003</name>
</gene>
<proteinExistence type="predicted"/>
<dbReference type="Gene3D" id="3.40.50.720">
    <property type="entry name" value="NAD(P)-binding Rossmann-like Domain"/>
    <property type="match status" value="1"/>
</dbReference>
<protein>
    <recommendedName>
        <fullName evidence="2">precorrin-2 dehydrogenase</fullName>
        <ecNumber evidence="2">1.3.1.76</ecNumber>
    </recommendedName>
</protein>
<dbReference type="InterPro" id="IPR028161">
    <property type="entry name" value="Met8-like"/>
</dbReference>
<dbReference type="GO" id="GO:0019354">
    <property type="term" value="P:siroheme biosynthetic process"/>
    <property type="evidence" value="ECO:0007669"/>
    <property type="project" value="UniProtKB-UniPathway"/>
</dbReference>
<dbReference type="UniPathway" id="UPA00262">
    <property type="reaction ID" value="UER00222"/>
</dbReference>